<reference evidence="2 3" key="1">
    <citation type="submission" date="2020-08" db="EMBL/GenBank/DDBJ databases">
        <title>Plant Genome Project.</title>
        <authorList>
            <person name="Zhang R.-G."/>
        </authorList>
    </citation>
    <scope>NUCLEOTIDE SEQUENCE [LARGE SCALE GENOMIC DNA]</scope>
    <source>
        <tissue evidence="2">Rhizome</tissue>
    </source>
</reference>
<comment type="caution">
    <text evidence="2">The sequence shown here is derived from an EMBL/GenBank/DDBJ whole genome shotgun (WGS) entry which is preliminary data.</text>
</comment>
<sequence>MISSLSIRPPSFFPIQGSKGSSLSTAPPSFFPLNSSKVSSLSTASKEEGSPRYQVPPPDSVLLRVFGIIHYDGFGISEPSGV</sequence>
<dbReference type="AlphaFoldDB" id="A0A8J5I3D9"/>
<feature type="compositionally biased region" description="Polar residues" evidence="1">
    <location>
        <begin position="18"/>
        <end position="27"/>
    </location>
</feature>
<evidence type="ECO:0000313" key="2">
    <source>
        <dbReference type="EMBL" id="KAG6534530.1"/>
    </source>
</evidence>
<evidence type="ECO:0000256" key="1">
    <source>
        <dbReference type="SAM" id="MobiDB-lite"/>
    </source>
</evidence>
<protein>
    <submittedName>
        <fullName evidence="2">Uncharacterized protein</fullName>
    </submittedName>
</protein>
<name>A0A8J5I3D9_ZINOF</name>
<proteinExistence type="predicted"/>
<gene>
    <name evidence="2" type="ORF">ZIOFF_008433</name>
</gene>
<feature type="region of interest" description="Disordered" evidence="1">
    <location>
        <begin position="1"/>
        <end position="55"/>
    </location>
</feature>
<evidence type="ECO:0000313" key="3">
    <source>
        <dbReference type="Proteomes" id="UP000734854"/>
    </source>
</evidence>
<keyword evidence="3" id="KW-1185">Reference proteome</keyword>
<accession>A0A8J5I3D9</accession>
<dbReference type="Proteomes" id="UP000734854">
    <property type="component" value="Unassembled WGS sequence"/>
</dbReference>
<organism evidence="2 3">
    <name type="scientific">Zingiber officinale</name>
    <name type="common">Ginger</name>
    <name type="synonym">Amomum zingiber</name>
    <dbReference type="NCBI Taxonomy" id="94328"/>
    <lineage>
        <taxon>Eukaryota</taxon>
        <taxon>Viridiplantae</taxon>
        <taxon>Streptophyta</taxon>
        <taxon>Embryophyta</taxon>
        <taxon>Tracheophyta</taxon>
        <taxon>Spermatophyta</taxon>
        <taxon>Magnoliopsida</taxon>
        <taxon>Liliopsida</taxon>
        <taxon>Zingiberales</taxon>
        <taxon>Zingiberaceae</taxon>
        <taxon>Zingiber</taxon>
    </lineage>
</organism>
<feature type="compositionally biased region" description="Low complexity" evidence="1">
    <location>
        <begin position="35"/>
        <end position="44"/>
    </location>
</feature>
<dbReference type="EMBL" id="JACMSC010000002">
    <property type="protein sequence ID" value="KAG6534530.1"/>
    <property type="molecule type" value="Genomic_DNA"/>
</dbReference>